<reference evidence="3" key="1">
    <citation type="submission" date="2021-01" db="EMBL/GenBank/DDBJ databases">
        <authorList>
            <person name="Zahm M."/>
            <person name="Roques C."/>
            <person name="Cabau C."/>
            <person name="Klopp C."/>
            <person name="Donnadieu C."/>
            <person name="Jouanno E."/>
            <person name="Lampietro C."/>
            <person name="Louis A."/>
            <person name="Herpin A."/>
            <person name="Echchiki A."/>
            <person name="Berthelot C."/>
            <person name="Parey E."/>
            <person name="Roest-Crollius H."/>
            <person name="Braasch I."/>
            <person name="Postlethwait J."/>
            <person name="Bobe J."/>
            <person name="Montfort J."/>
            <person name="Bouchez O."/>
            <person name="Begum T."/>
            <person name="Mejri S."/>
            <person name="Adams A."/>
            <person name="Chen W.-J."/>
            <person name="Guiguen Y."/>
        </authorList>
    </citation>
    <scope>NUCLEOTIDE SEQUENCE</scope>
    <source>
        <tissue evidence="3">Blood</tissue>
    </source>
</reference>
<dbReference type="PANTHER" id="PTHR46333">
    <property type="entry name" value="CYTOKINESIS PROTEIN 3"/>
    <property type="match status" value="1"/>
</dbReference>
<dbReference type="Proteomes" id="UP000829720">
    <property type="component" value="Unassembled WGS sequence"/>
</dbReference>
<feature type="region of interest" description="Disordered" evidence="1">
    <location>
        <begin position="100"/>
        <end position="119"/>
    </location>
</feature>
<dbReference type="EMBL" id="JAERUA010000023">
    <property type="protein sequence ID" value="KAI1883838.1"/>
    <property type="molecule type" value="Genomic_DNA"/>
</dbReference>
<gene>
    <name evidence="3" type="ORF">AGOR_G00236120</name>
</gene>
<feature type="compositionally biased region" description="Polar residues" evidence="1">
    <location>
        <begin position="43"/>
        <end position="58"/>
    </location>
</feature>
<evidence type="ECO:0000256" key="1">
    <source>
        <dbReference type="SAM" id="MobiDB-lite"/>
    </source>
</evidence>
<organism evidence="3 4">
    <name type="scientific">Albula goreensis</name>
    <dbReference type="NCBI Taxonomy" id="1534307"/>
    <lineage>
        <taxon>Eukaryota</taxon>
        <taxon>Metazoa</taxon>
        <taxon>Chordata</taxon>
        <taxon>Craniata</taxon>
        <taxon>Vertebrata</taxon>
        <taxon>Euteleostomi</taxon>
        <taxon>Actinopterygii</taxon>
        <taxon>Neopterygii</taxon>
        <taxon>Teleostei</taxon>
        <taxon>Albuliformes</taxon>
        <taxon>Albulidae</taxon>
        <taxon>Albula</taxon>
    </lineage>
</organism>
<dbReference type="InterPro" id="IPR038765">
    <property type="entry name" value="Papain-like_cys_pep_sf"/>
</dbReference>
<comment type="caution">
    <text evidence="3">The sequence shown here is derived from an EMBL/GenBank/DDBJ whole genome shotgun (WGS) entry which is preliminary data.</text>
</comment>
<dbReference type="AlphaFoldDB" id="A0A8T3CMQ2"/>
<evidence type="ECO:0000313" key="4">
    <source>
        <dbReference type="Proteomes" id="UP000829720"/>
    </source>
</evidence>
<name>A0A8T3CMQ2_9TELE</name>
<dbReference type="Pfam" id="PF01841">
    <property type="entry name" value="Transglut_core"/>
    <property type="match status" value="1"/>
</dbReference>
<evidence type="ECO:0000259" key="2">
    <source>
        <dbReference type="SMART" id="SM00460"/>
    </source>
</evidence>
<proteinExistence type="predicted"/>
<dbReference type="Gene3D" id="3.10.620.30">
    <property type="match status" value="1"/>
</dbReference>
<dbReference type="PANTHER" id="PTHR46333:SF4">
    <property type="entry name" value="TRANSGLUTAMINASE-LIKE DOMAIN-CONTAINING PROTEIN"/>
    <property type="match status" value="1"/>
</dbReference>
<feature type="compositionally biased region" description="Polar residues" evidence="1">
    <location>
        <begin position="68"/>
        <end position="87"/>
    </location>
</feature>
<feature type="domain" description="Transglutaminase-like" evidence="2">
    <location>
        <begin position="280"/>
        <end position="349"/>
    </location>
</feature>
<feature type="region of interest" description="Disordered" evidence="1">
    <location>
        <begin position="161"/>
        <end position="190"/>
    </location>
</feature>
<dbReference type="SUPFAM" id="SSF54001">
    <property type="entry name" value="Cysteine proteinases"/>
    <property type="match status" value="1"/>
</dbReference>
<protein>
    <recommendedName>
        <fullName evidence="2">Transglutaminase-like domain-containing protein</fullName>
    </recommendedName>
</protein>
<feature type="region of interest" description="Disordered" evidence="1">
    <location>
        <begin position="30"/>
        <end position="87"/>
    </location>
</feature>
<sequence>MGNDLPKMAKVQSSNYPLILRADNGCNLNNNNNTELTDDPYPQCQQENQAPGGTSTQENSKHKVPVQKGTQVNECGEDSSPTKGTQAVVQQDWKLEVLAPNNNQNIPAPSKPAPDSVPSRRTVFEKWAAVERDSQRALAKRQLSAESAACSFRVVKKGTLRKEEGEETVAPVPTQSRPKVQAGQRRGLKTPAVPKRKLRRELVSSADVFKTLDTHAITTGKQLREQRVFSAQTIAQGITHTAKSDLERLRAIWVWLCDNIEYDVSGYLGQSEKLCSPEEVIEAGRGVCCGYSSLCLEMCRTLGIECQEVSGHSKGIGYRQGQSYHDTKSNHMWNAVRLGGHWYLMDACWGSGRVDMDNKAFIKRYDDFYFLTDPEDFIDSHCPDDLSGSFSTPPYLWKSSKKGFSKLPNSIAWV</sequence>
<keyword evidence="4" id="KW-1185">Reference proteome</keyword>
<dbReference type="InterPro" id="IPR052557">
    <property type="entry name" value="CAP/Cytokinesis_protein"/>
</dbReference>
<evidence type="ECO:0000313" key="3">
    <source>
        <dbReference type="EMBL" id="KAI1883838.1"/>
    </source>
</evidence>
<accession>A0A8T3CMQ2</accession>
<dbReference type="OrthoDB" id="6129702at2759"/>
<dbReference type="InterPro" id="IPR002931">
    <property type="entry name" value="Transglutaminase-like"/>
</dbReference>
<dbReference type="GO" id="GO:0005737">
    <property type="term" value="C:cytoplasm"/>
    <property type="evidence" value="ECO:0007669"/>
    <property type="project" value="TreeGrafter"/>
</dbReference>
<dbReference type="SMART" id="SM00460">
    <property type="entry name" value="TGc"/>
    <property type="match status" value="1"/>
</dbReference>